<protein>
    <recommendedName>
        <fullName evidence="3">RES domain-containing protein</fullName>
    </recommendedName>
</protein>
<keyword evidence="2" id="KW-1185">Reference proteome</keyword>
<organism evidence="1 2">
    <name type="scientific">Companilactobacillus bobalius DSM 19674</name>
    <dbReference type="NCBI Taxonomy" id="1423788"/>
    <lineage>
        <taxon>Bacteria</taxon>
        <taxon>Bacillati</taxon>
        <taxon>Bacillota</taxon>
        <taxon>Bacilli</taxon>
        <taxon>Lactobacillales</taxon>
        <taxon>Lactobacillaceae</taxon>
        <taxon>Companilactobacillus</taxon>
        <taxon>Companilactobacillus bobalius</taxon>
    </lineage>
</organism>
<proteinExistence type="predicted"/>
<evidence type="ECO:0000313" key="2">
    <source>
        <dbReference type="Proteomes" id="UP000051515"/>
    </source>
</evidence>
<dbReference type="SUPFAM" id="SSF56399">
    <property type="entry name" value="ADP-ribosylation"/>
    <property type="match status" value="1"/>
</dbReference>
<evidence type="ECO:0000313" key="1">
    <source>
        <dbReference type="EMBL" id="KRK83218.1"/>
    </source>
</evidence>
<dbReference type="Proteomes" id="UP000051515">
    <property type="component" value="Unassembled WGS sequence"/>
</dbReference>
<sequence>MKLYLLKNLPSFVVQIIVKCYFENIKLNNGWFLQMNIERCYHGTTFGNAKRIMKNGFLLGKIPGKNNIIGRKNYNPGSLGLGIYCFVDDYISAVLFTKRRNSWTKERLAVLGFEIESNDYILDFTDINTIKIFRAFWSKTSQVIKTLRSKYNNDGFASKLDGAILDLFIIWLVKNKKVDKIQGIYKLSQNNLTDVNIYITGLPNSAELCIKDNEVIKKSSMYYEIID</sequence>
<accession>A0A0R1KTC8</accession>
<reference evidence="1 2" key="1">
    <citation type="journal article" date="2015" name="Genome Announc.">
        <title>Expanding the biotechnology potential of lactobacilli through comparative genomics of 213 strains and associated genera.</title>
        <authorList>
            <person name="Sun Z."/>
            <person name="Harris H.M."/>
            <person name="McCann A."/>
            <person name="Guo C."/>
            <person name="Argimon S."/>
            <person name="Zhang W."/>
            <person name="Yang X."/>
            <person name="Jeffery I.B."/>
            <person name="Cooney J.C."/>
            <person name="Kagawa T.F."/>
            <person name="Liu W."/>
            <person name="Song Y."/>
            <person name="Salvetti E."/>
            <person name="Wrobel A."/>
            <person name="Rasinkangas P."/>
            <person name="Parkhill J."/>
            <person name="Rea M.C."/>
            <person name="O'Sullivan O."/>
            <person name="Ritari J."/>
            <person name="Douillard F.P."/>
            <person name="Paul Ross R."/>
            <person name="Yang R."/>
            <person name="Briner A.E."/>
            <person name="Felis G.E."/>
            <person name="de Vos W.M."/>
            <person name="Barrangou R."/>
            <person name="Klaenhammer T.R."/>
            <person name="Caufield P.W."/>
            <person name="Cui Y."/>
            <person name="Zhang H."/>
            <person name="O'Toole P.W."/>
        </authorList>
    </citation>
    <scope>NUCLEOTIDE SEQUENCE [LARGE SCALE GENOMIC DNA]</scope>
    <source>
        <strain evidence="1 2">DSM 19674</strain>
    </source>
</reference>
<gene>
    <name evidence="1" type="ORF">FC78_GL002027</name>
</gene>
<dbReference type="PATRIC" id="fig|1423788.3.peg.2092"/>
<dbReference type="EMBL" id="AZDY01000037">
    <property type="protein sequence ID" value="KRK83218.1"/>
    <property type="molecule type" value="Genomic_DNA"/>
</dbReference>
<dbReference type="STRING" id="1423788.FC78_GL002027"/>
<name>A0A0R1KTC8_9LACO</name>
<dbReference type="AlphaFoldDB" id="A0A0R1KTC8"/>
<comment type="caution">
    <text evidence="1">The sequence shown here is derived from an EMBL/GenBank/DDBJ whole genome shotgun (WGS) entry which is preliminary data.</text>
</comment>
<evidence type="ECO:0008006" key="3">
    <source>
        <dbReference type="Google" id="ProtNLM"/>
    </source>
</evidence>